<accession>A0AAV7BGL4</accession>
<protein>
    <recommendedName>
        <fullName evidence="2">Phostensin/Taperin PP1-binding domain-containing protein</fullName>
    </recommendedName>
</protein>
<feature type="domain" description="Phostensin/Taperin PP1-binding" evidence="2">
    <location>
        <begin position="1"/>
        <end position="23"/>
    </location>
</feature>
<reference evidence="3" key="1">
    <citation type="thesis" date="2020" institute="ProQuest LLC" country="789 East Eisenhower Parkway, Ann Arbor, MI, USA">
        <title>Comparative Genomics and Chromosome Evolution.</title>
        <authorList>
            <person name="Mudd A.B."/>
        </authorList>
    </citation>
    <scope>NUCLEOTIDE SEQUENCE</scope>
    <source>
        <strain evidence="3">237g6f4</strain>
        <tissue evidence="3">Blood</tissue>
    </source>
</reference>
<sequence>MNISFPESDLESTFEYPSESSMLAEYGPADEPEVPVPPLAQPEEDEEEESVLLGGILRRKALIVDESCKR</sequence>
<evidence type="ECO:0000313" key="3">
    <source>
        <dbReference type="EMBL" id="KAG8571650.1"/>
    </source>
</evidence>
<dbReference type="Proteomes" id="UP000824782">
    <property type="component" value="Unassembled WGS sequence"/>
</dbReference>
<dbReference type="PANTHER" id="PTHR21685">
    <property type="entry name" value="TON-B BOX DOMAIN"/>
    <property type="match status" value="1"/>
</dbReference>
<comment type="caution">
    <text evidence="3">The sequence shown here is derived from an EMBL/GenBank/DDBJ whole genome shotgun (WGS) entry which is preliminary data.</text>
</comment>
<evidence type="ECO:0000256" key="1">
    <source>
        <dbReference type="SAM" id="MobiDB-lite"/>
    </source>
</evidence>
<dbReference type="InterPro" id="IPR026671">
    <property type="entry name" value="PPP1R18/Tprn"/>
</dbReference>
<dbReference type="Pfam" id="PF13914">
    <property type="entry name" value="Phostensin"/>
    <property type="match status" value="1"/>
</dbReference>
<feature type="region of interest" description="Disordered" evidence="1">
    <location>
        <begin position="1"/>
        <end position="51"/>
    </location>
</feature>
<dbReference type="PANTHER" id="PTHR21685:SF0">
    <property type="entry name" value="PHOSTENSIN"/>
    <property type="match status" value="1"/>
</dbReference>
<dbReference type="AlphaFoldDB" id="A0AAV7BGL4"/>
<evidence type="ECO:0000313" key="4">
    <source>
        <dbReference type="Proteomes" id="UP000824782"/>
    </source>
</evidence>
<evidence type="ECO:0000259" key="2">
    <source>
        <dbReference type="Pfam" id="PF13914"/>
    </source>
</evidence>
<organism evidence="3 4">
    <name type="scientific">Engystomops pustulosus</name>
    <name type="common">Tungara frog</name>
    <name type="synonym">Physalaemus pustulosus</name>
    <dbReference type="NCBI Taxonomy" id="76066"/>
    <lineage>
        <taxon>Eukaryota</taxon>
        <taxon>Metazoa</taxon>
        <taxon>Chordata</taxon>
        <taxon>Craniata</taxon>
        <taxon>Vertebrata</taxon>
        <taxon>Euteleostomi</taxon>
        <taxon>Amphibia</taxon>
        <taxon>Batrachia</taxon>
        <taxon>Anura</taxon>
        <taxon>Neobatrachia</taxon>
        <taxon>Hyloidea</taxon>
        <taxon>Leptodactylidae</taxon>
        <taxon>Leiuperinae</taxon>
        <taxon>Engystomops</taxon>
    </lineage>
</organism>
<proteinExistence type="predicted"/>
<keyword evidence="4" id="KW-1185">Reference proteome</keyword>
<dbReference type="EMBL" id="WNYA01000005">
    <property type="protein sequence ID" value="KAG8571650.1"/>
    <property type="molecule type" value="Genomic_DNA"/>
</dbReference>
<dbReference type="InterPro" id="IPR025907">
    <property type="entry name" value="Phostensin/Taperin_PP1-bd_dom"/>
</dbReference>
<gene>
    <name evidence="3" type="ORF">GDO81_011735</name>
</gene>
<name>A0AAV7BGL4_ENGPU</name>
<dbReference type="GO" id="GO:0019902">
    <property type="term" value="F:phosphatase binding"/>
    <property type="evidence" value="ECO:0007669"/>
    <property type="project" value="InterPro"/>
</dbReference>